<keyword evidence="1" id="KW-1133">Transmembrane helix</keyword>
<organism evidence="2 3">
    <name type="scientific">Mycoplasma phocimorsus</name>
    <dbReference type="NCBI Taxonomy" id="3045839"/>
    <lineage>
        <taxon>Bacteria</taxon>
        <taxon>Bacillati</taxon>
        <taxon>Mycoplasmatota</taxon>
        <taxon>Mollicutes</taxon>
        <taxon>Mycoplasmataceae</taxon>
        <taxon>Mycoplasma</taxon>
    </lineage>
</organism>
<sequence length="643" mass="74078">MSIKITLIFNVISCNVISKNDQLFKNDIINSLSDNNKSKLISQNKNIENDLIDNAITSTFDFFNERKNLNKNFYSYSNENIFLEPNLIEEEQKKENDIQNENNSIISKKIFDELIQKRKIHQTKINNYKKWMIGIGLASSIIAGFSSGLGIYFGIKNNDKNVNLENINLQKQIDIYKNLYKEINQADPLTNVIVKVIDIAFTKQLPQAILNFLKKTILKESFQKIEENLDKELTKKIAASKKATEFTVKDLLTKFTKLKIQDINNYEFKKGVKKAITDIIKSYLPDLIKGILDFLTIQGKEQNKNSILANFLIEKLANWKIKLKNSENFSKIIRTYIELIIKKDNKLISFLISRASDAINKTNLSFKMIDDIFAIINRFIDILIVKEEEKEQTTKIIDVEKIIKVLLPELVNSIEIDDSKDYSAFVSFVNGMFEKNNSDKSNEYNNLWVYNLIDKNKFQPENSAYLEKQAILESEAINSDRKIIIPEVDLSVDDKFLVLLELNNISGFITKLFNLLFEPLVIELKKNKNNECENAKKAIVRLTGLISYIYYKLSSNNGSGFINTLKKDLTPADPKYAITKTISKLLAKHDIQSTVLTDLFGKKVSDSYLYIFTIGSYQIFTESKNKAEKKESKLENIFEKGSF</sequence>
<gene>
    <name evidence="2" type="ORF">QLQ80_01345</name>
</gene>
<evidence type="ECO:0000256" key="1">
    <source>
        <dbReference type="SAM" id="Phobius"/>
    </source>
</evidence>
<dbReference type="AlphaFoldDB" id="A0AAJ1UVP0"/>
<proteinExistence type="predicted"/>
<comment type="caution">
    <text evidence="2">The sequence shown here is derived from an EMBL/GenBank/DDBJ whole genome shotgun (WGS) entry which is preliminary data.</text>
</comment>
<evidence type="ECO:0008006" key="4">
    <source>
        <dbReference type="Google" id="ProtNLM"/>
    </source>
</evidence>
<feature type="transmembrane region" description="Helical" evidence="1">
    <location>
        <begin position="131"/>
        <end position="155"/>
    </location>
</feature>
<dbReference type="EMBL" id="JASDDP010000013">
    <property type="protein sequence ID" value="MDJ1645734.1"/>
    <property type="molecule type" value="Genomic_DNA"/>
</dbReference>
<keyword evidence="1" id="KW-0472">Membrane</keyword>
<keyword evidence="1" id="KW-0812">Transmembrane</keyword>
<name>A0AAJ1UVP0_9MOLU</name>
<evidence type="ECO:0000313" key="2">
    <source>
        <dbReference type="EMBL" id="MDJ1645734.1"/>
    </source>
</evidence>
<evidence type="ECO:0000313" key="3">
    <source>
        <dbReference type="Proteomes" id="UP001224428"/>
    </source>
</evidence>
<keyword evidence="3" id="KW-1185">Reference proteome</keyword>
<dbReference type="Proteomes" id="UP001224428">
    <property type="component" value="Unassembled WGS sequence"/>
</dbReference>
<protein>
    <recommendedName>
        <fullName evidence="4">Transmembrane protein</fullName>
    </recommendedName>
</protein>
<reference evidence="2" key="1">
    <citation type="submission" date="2023-05" db="EMBL/GenBank/DDBJ databases">
        <title>Mycoplasma phocimorsus sp. nov., isolated from Scandinavian patients with seal finger or septic arthritis after contact with seals.</title>
        <authorList>
            <person name="Skafte-Holm A."/>
            <person name="Pedersen T.R."/>
            <person name="Froelund M."/>
            <person name="Stegger M."/>
            <person name="Qvortrup K."/>
            <person name="Michaels D.L."/>
            <person name="Brown D.R."/>
            <person name="Jensen J.S."/>
        </authorList>
    </citation>
    <scope>NUCLEOTIDE SEQUENCE</scope>
    <source>
        <strain evidence="2">M5725</strain>
    </source>
</reference>
<accession>A0AAJ1UVP0</accession>